<keyword evidence="6" id="KW-0067">ATP-binding</keyword>
<dbReference type="Proteomes" id="UP000028006">
    <property type="component" value="Unassembled WGS sequence"/>
</dbReference>
<dbReference type="GO" id="GO:0061504">
    <property type="term" value="P:cyclic threonylcarbamoyladenosine biosynthetic process"/>
    <property type="evidence" value="ECO:0007669"/>
    <property type="project" value="TreeGrafter"/>
</dbReference>
<evidence type="ECO:0000256" key="6">
    <source>
        <dbReference type="ARBA" id="ARBA00022840"/>
    </source>
</evidence>
<dbReference type="Gene3D" id="3.40.50.720">
    <property type="entry name" value="NAD(P)-binding Rossmann-like Domain"/>
    <property type="match status" value="1"/>
</dbReference>
<evidence type="ECO:0000256" key="8">
    <source>
        <dbReference type="ARBA" id="ARBA00023136"/>
    </source>
</evidence>
<evidence type="ECO:0000256" key="3">
    <source>
        <dbReference type="ARBA" id="ARBA00022598"/>
    </source>
</evidence>
<name>A0A081N8L4_9GAMM</name>
<evidence type="ECO:0000256" key="5">
    <source>
        <dbReference type="ARBA" id="ARBA00022741"/>
    </source>
</evidence>
<protein>
    <recommendedName>
        <fullName evidence="9">tRNA threonylcarbamoyladenosine dehydratase</fullName>
    </recommendedName>
    <alternativeName>
        <fullName evidence="10">t(6)A37 dehydratase</fullName>
    </alternativeName>
</protein>
<evidence type="ECO:0000256" key="4">
    <source>
        <dbReference type="ARBA" id="ARBA00022692"/>
    </source>
</evidence>
<gene>
    <name evidence="12" type="ORF">GZ77_10910</name>
</gene>
<proteinExistence type="inferred from homology"/>
<evidence type="ECO:0000256" key="10">
    <source>
        <dbReference type="ARBA" id="ARBA00083375"/>
    </source>
</evidence>
<dbReference type="SUPFAM" id="SSF69572">
    <property type="entry name" value="Activating enzymes of the ubiquitin-like proteins"/>
    <property type="match status" value="1"/>
</dbReference>
<accession>A0A081N8L4</accession>
<feature type="domain" description="THIF-type NAD/FAD binding fold" evidence="11">
    <location>
        <begin position="15"/>
        <end position="258"/>
    </location>
</feature>
<keyword evidence="4" id="KW-0812">Transmembrane</keyword>
<dbReference type="Pfam" id="PF00899">
    <property type="entry name" value="ThiF"/>
    <property type="match status" value="1"/>
</dbReference>
<dbReference type="InterPro" id="IPR035985">
    <property type="entry name" value="Ubiquitin-activating_enz"/>
</dbReference>
<evidence type="ECO:0000256" key="9">
    <source>
        <dbReference type="ARBA" id="ARBA00074884"/>
    </source>
</evidence>
<dbReference type="InterPro" id="IPR045886">
    <property type="entry name" value="ThiF/MoeB/HesA"/>
</dbReference>
<dbReference type="FunFam" id="3.40.50.720:FF:000096">
    <property type="entry name" value="tRNA cyclic N6-threonylcarbamoyladenosine(37) synthase TcdA"/>
    <property type="match status" value="1"/>
</dbReference>
<evidence type="ECO:0000256" key="7">
    <source>
        <dbReference type="ARBA" id="ARBA00022989"/>
    </source>
</evidence>
<keyword evidence="8" id="KW-0472">Membrane</keyword>
<keyword evidence="13" id="KW-1185">Reference proteome</keyword>
<dbReference type="EMBL" id="JOKG01000002">
    <property type="protein sequence ID" value="KEQ14787.1"/>
    <property type="molecule type" value="Genomic_DNA"/>
</dbReference>
<keyword evidence="3" id="KW-0436">Ligase</keyword>
<dbReference type="GO" id="GO:0061503">
    <property type="term" value="F:tRNA threonylcarbamoyladenosine dehydratase"/>
    <property type="evidence" value="ECO:0007669"/>
    <property type="project" value="TreeGrafter"/>
</dbReference>
<dbReference type="RefSeq" id="WP_034874855.1">
    <property type="nucleotide sequence ID" value="NZ_JOKG01000002.1"/>
</dbReference>
<evidence type="ECO:0000259" key="11">
    <source>
        <dbReference type="Pfam" id="PF00899"/>
    </source>
</evidence>
<keyword evidence="5" id="KW-0547">Nucleotide-binding</keyword>
<evidence type="ECO:0000313" key="12">
    <source>
        <dbReference type="EMBL" id="KEQ14787.1"/>
    </source>
</evidence>
<keyword evidence="7" id="KW-1133">Transmembrane helix</keyword>
<dbReference type="PANTHER" id="PTHR43267:SF1">
    <property type="entry name" value="TRNA THREONYLCARBAMOYLADENOSINE DEHYDRATASE"/>
    <property type="match status" value="1"/>
</dbReference>
<comment type="caution">
    <text evidence="12">The sequence shown here is derived from an EMBL/GenBank/DDBJ whole genome shotgun (WGS) entry which is preliminary data.</text>
</comment>
<dbReference type="PANTHER" id="PTHR43267">
    <property type="entry name" value="TRNA THREONYLCARBAMOYLADENOSINE DEHYDRATASE"/>
    <property type="match status" value="1"/>
</dbReference>
<comment type="subcellular location">
    <subcellularLocation>
        <location evidence="1">Membrane</location>
        <topology evidence="1">Single-pass membrane protein</topology>
    </subcellularLocation>
</comment>
<dbReference type="GO" id="GO:0016020">
    <property type="term" value="C:membrane"/>
    <property type="evidence" value="ECO:0007669"/>
    <property type="project" value="UniProtKB-SubCell"/>
</dbReference>
<dbReference type="CDD" id="cd00755">
    <property type="entry name" value="YgdL_like"/>
    <property type="match status" value="1"/>
</dbReference>
<dbReference type="eggNOG" id="COG1179">
    <property type="taxonomic scope" value="Bacteria"/>
</dbReference>
<dbReference type="AlphaFoldDB" id="A0A081N8L4"/>
<dbReference type="GO" id="GO:0008641">
    <property type="term" value="F:ubiquitin-like modifier activating enzyme activity"/>
    <property type="evidence" value="ECO:0007669"/>
    <property type="project" value="InterPro"/>
</dbReference>
<reference evidence="12 13" key="1">
    <citation type="submission" date="2014-06" db="EMBL/GenBank/DDBJ databases">
        <title>Whole Genome Sequences of Three Symbiotic Endozoicomonas Bacteria.</title>
        <authorList>
            <person name="Neave M.J."/>
            <person name="Apprill A."/>
            <person name="Voolstra C.R."/>
        </authorList>
    </citation>
    <scope>NUCLEOTIDE SEQUENCE [LARGE SCALE GENOMIC DNA]</scope>
    <source>
        <strain evidence="12 13">LMG 24815</strain>
    </source>
</reference>
<organism evidence="12 13">
    <name type="scientific">Endozoicomonas montiporae</name>
    <dbReference type="NCBI Taxonomy" id="1027273"/>
    <lineage>
        <taxon>Bacteria</taxon>
        <taxon>Pseudomonadati</taxon>
        <taxon>Pseudomonadota</taxon>
        <taxon>Gammaproteobacteria</taxon>
        <taxon>Oceanospirillales</taxon>
        <taxon>Endozoicomonadaceae</taxon>
        <taxon>Endozoicomonas</taxon>
    </lineage>
</organism>
<sequence>MSNTLDERFGGIRRLYGMEAEEKLRQSHVCVIGIGGVGSWAAEALARTAVGKITLIDLDDICITNINRQLHALTATVGQSKCDVMQARIKAINPDCDCQIIEDFITPDNIAELITSEFDYVLDAIDSFRVKAALINHCKRSKIPVITTGGAGGQTDPTQIQISDLTKTWHDPLARKVRNHLRDFHGFSKNTKRKFGVDCVFSSEQAVYPHPDGSICQQKPSDLGSTKMDCASGFGASTVVTATFGFAAVSRIVKKLTAKN</sequence>
<dbReference type="NCBIfam" id="NF011696">
    <property type="entry name" value="PRK15116.1"/>
    <property type="match status" value="1"/>
</dbReference>
<dbReference type="GO" id="GO:0005524">
    <property type="term" value="F:ATP binding"/>
    <property type="evidence" value="ECO:0007669"/>
    <property type="project" value="UniProtKB-KW"/>
</dbReference>
<evidence type="ECO:0000256" key="2">
    <source>
        <dbReference type="ARBA" id="ARBA00009919"/>
    </source>
</evidence>
<evidence type="ECO:0000313" key="13">
    <source>
        <dbReference type="Proteomes" id="UP000028006"/>
    </source>
</evidence>
<dbReference type="InterPro" id="IPR000594">
    <property type="entry name" value="ThiF_NAD_FAD-bd"/>
</dbReference>
<comment type="similarity">
    <text evidence="2">Belongs to the HesA/MoeB/ThiF family.</text>
</comment>
<evidence type="ECO:0000256" key="1">
    <source>
        <dbReference type="ARBA" id="ARBA00004167"/>
    </source>
</evidence>